<evidence type="ECO:0000313" key="2">
    <source>
        <dbReference type="EMBL" id="KAJ5219129.1"/>
    </source>
</evidence>
<dbReference type="InterPro" id="IPR029063">
    <property type="entry name" value="SAM-dependent_MTases_sf"/>
</dbReference>
<evidence type="ECO:0000313" key="3">
    <source>
        <dbReference type="Proteomes" id="UP001150904"/>
    </source>
</evidence>
<comment type="caution">
    <text evidence="2">The sequence shown here is derived from an EMBL/GenBank/DDBJ whole genome shotgun (WGS) entry which is preliminary data.</text>
</comment>
<dbReference type="CDD" id="cd02440">
    <property type="entry name" value="AdoMet_MTases"/>
    <property type="match status" value="1"/>
</dbReference>
<proteinExistence type="predicted"/>
<organism evidence="2 3">
    <name type="scientific">Penicillium cinerascens</name>
    <dbReference type="NCBI Taxonomy" id="70096"/>
    <lineage>
        <taxon>Eukaryota</taxon>
        <taxon>Fungi</taxon>
        <taxon>Dikarya</taxon>
        <taxon>Ascomycota</taxon>
        <taxon>Pezizomycotina</taxon>
        <taxon>Eurotiomycetes</taxon>
        <taxon>Eurotiomycetidae</taxon>
        <taxon>Eurotiales</taxon>
        <taxon>Aspergillaceae</taxon>
        <taxon>Penicillium</taxon>
    </lineage>
</organism>
<dbReference type="Gene3D" id="3.40.50.150">
    <property type="entry name" value="Vaccinia Virus protein VP39"/>
    <property type="match status" value="1"/>
</dbReference>
<dbReference type="GeneID" id="83175591"/>
<dbReference type="PANTHER" id="PTHR44942:SF10">
    <property type="entry name" value="METHYLTRANSFERASE TYPE 11 DOMAIN-CONTAINING PROTEIN"/>
    <property type="match status" value="1"/>
</dbReference>
<reference evidence="2" key="1">
    <citation type="submission" date="2022-12" db="EMBL/GenBank/DDBJ databases">
        <authorList>
            <person name="Petersen C."/>
        </authorList>
    </citation>
    <scope>NUCLEOTIDE SEQUENCE</scope>
    <source>
        <strain evidence="2">IBT 15544</strain>
    </source>
</reference>
<sequence length="142" mass="15558">MSSLSDPTFSTYDQHKAQRYAESRLSYSARLYNTIIDYHIKSHGQTITLVDVGCGPGNATRDLARRFDHAVGLDPSVEMINRAIQLGGRTKSDRQLRYVVSTADEISHGITEALPVVKDFGGVDLLTAAMAVSVDQHVPLPD</sequence>
<dbReference type="InterPro" id="IPR051052">
    <property type="entry name" value="Diverse_substrate_MTase"/>
</dbReference>
<dbReference type="SUPFAM" id="SSF53335">
    <property type="entry name" value="S-adenosyl-L-methionine-dependent methyltransferases"/>
    <property type="match status" value="1"/>
</dbReference>
<dbReference type="OrthoDB" id="10027013at2759"/>
<dbReference type="Pfam" id="PF13649">
    <property type="entry name" value="Methyltransf_25"/>
    <property type="match status" value="1"/>
</dbReference>
<dbReference type="EMBL" id="JAPQKR010000004">
    <property type="protein sequence ID" value="KAJ5219129.1"/>
    <property type="molecule type" value="Genomic_DNA"/>
</dbReference>
<dbReference type="PANTHER" id="PTHR44942">
    <property type="entry name" value="METHYLTRANSF_11 DOMAIN-CONTAINING PROTEIN"/>
    <property type="match status" value="1"/>
</dbReference>
<dbReference type="AlphaFoldDB" id="A0A9W9NI67"/>
<gene>
    <name evidence="2" type="ORF">N7498_001228</name>
</gene>
<reference evidence="2" key="2">
    <citation type="journal article" date="2023" name="IMA Fungus">
        <title>Comparative genomic study of the Penicillium genus elucidates a diverse pangenome and 15 lateral gene transfer events.</title>
        <authorList>
            <person name="Petersen C."/>
            <person name="Sorensen T."/>
            <person name="Nielsen M.R."/>
            <person name="Sondergaard T.E."/>
            <person name="Sorensen J.L."/>
            <person name="Fitzpatrick D.A."/>
            <person name="Frisvad J.C."/>
            <person name="Nielsen K.L."/>
        </authorList>
    </citation>
    <scope>NUCLEOTIDE SEQUENCE</scope>
    <source>
        <strain evidence="2">IBT 15544</strain>
    </source>
</reference>
<evidence type="ECO:0000259" key="1">
    <source>
        <dbReference type="Pfam" id="PF13649"/>
    </source>
</evidence>
<protein>
    <recommendedName>
        <fullName evidence="1">Methyltransferase domain-containing protein</fullName>
    </recommendedName>
</protein>
<name>A0A9W9NI67_9EURO</name>
<accession>A0A9W9NI67</accession>
<keyword evidence="3" id="KW-1185">Reference proteome</keyword>
<dbReference type="RefSeq" id="XP_058313702.1">
    <property type="nucleotide sequence ID" value="XM_058448291.1"/>
</dbReference>
<feature type="domain" description="Methyltransferase" evidence="1">
    <location>
        <begin position="50"/>
        <end position="106"/>
    </location>
</feature>
<dbReference type="Proteomes" id="UP001150904">
    <property type="component" value="Unassembled WGS sequence"/>
</dbReference>
<dbReference type="InterPro" id="IPR041698">
    <property type="entry name" value="Methyltransf_25"/>
</dbReference>